<gene>
    <name evidence="2 4 5" type="ORF">SRAE_2000379700</name>
</gene>
<accession>A0A090LH76</accession>
<dbReference type="OrthoDB" id="239865at2759"/>
<name>A0A090LH76_STRRB</name>
<reference evidence="4" key="2">
    <citation type="submission" date="2020-12" db="UniProtKB">
        <authorList>
            <consortium name="WormBaseParasite"/>
        </authorList>
    </citation>
    <scope>IDENTIFICATION</scope>
</reference>
<dbReference type="InterPro" id="IPR007528">
    <property type="entry name" value="RINT1_Tip20"/>
</dbReference>
<keyword evidence="3" id="KW-1185">Reference proteome</keyword>
<evidence type="ECO:0000313" key="5">
    <source>
        <dbReference type="WormBase" id="SRAE_2000379700"/>
    </source>
</evidence>
<dbReference type="GeneID" id="36381516"/>
<evidence type="ECO:0000313" key="3">
    <source>
        <dbReference type="Proteomes" id="UP000035682"/>
    </source>
</evidence>
<dbReference type="WormBase" id="SRAE_2000379700">
    <property type="protein sequence ID" value="SRP06248"/>
    <property type="gene ID" value="WBGene00264023"/>
</dbReference>
<dbReference type="AlphaFoldDB" id="A0A090LH76"/>
<organism evidence="2">
    <name type="scientific">Strongyloides ratti</name>
    <name type="common">Parasitic roundworm</name>
    <dbReference type="NCBI Taxonomy" id="34506"/>
    <lineage>
        <taxon>Eukaryota</taxon>
        <taxon>Metazoa</taxon>
        <taxon>Ecdysozoa</taxon>
        <taxon>Nematoda</taxon>
        <taxon>Chromadorea</taxon>
        <taxon>Rhabditida</taxon>
        <taxon>Tylenchina</taxon>
        <taxon>Panagrolaimomorpha</taxon>
        <taxon>Strongyloidoidea</taxon>
        <taxon>Strongyloididae</taxon>
        <taxon>Strongyloides</taxon>
    </lineage>
</organism>
<dbReference type="WBParaSite" id="SRAE_2000379700.1">
    <property type="protein sequence ID" value="SRAE_2000379700.1"/>
    <property type="gene ID" value="WBGene00264023"/>
</dbReference>
<evidence type="ECO:0000313" key="4">
    <source>
        <dbReference type="WBParaSite" id="SRAE_2000379700.1"/>
    </source>
</evidence>
<dbReference type="RefSeq" id="XP_024508346.1">
    <property type="nucleotide sequence ID" value="XM_024655034.1"/>
</dbReference>
<keyword evidence="1" id="KW-0175">Coiled coil</keyword>
<dbReference type="OMA" id="IFIRIQA"/>
<dbReference type="CTD" id="36381516"/>
<proteinExistence type="predicted"/>
<evidence type="ECO:0000256" key="1">
    <source>
        <dbReference type="SAM" id="Coils"/>
    </source>
</evidence>
<evidence type="ECO:0000313" key="2">
    <source>
        <dbReference type="EMBL" id="CEF69146.1"/>
    </source>
</evidence>
<reference evidence="2 3" key="1">
    <citation type="submission" date="2014-09" db="EMBL/GenBank/DDBJ databases">
        <authorList>
            <person name="Martin A.A."/>
        </authorList>
    </citation>
    <scope>NUCLEOTIDE SEQUENCE</scope>
    <source>
        <strain evidence="3">ED321</strain>
        <strain evidence="2">ED321 Heterogonic</strain>
    </source>
</reference>
<protein>
    <submittedName>
        <fullName evidence="2 4">RAD50-interacting protein 1</fullName>
    </submittedName>
</protein>
<dbReference type="GO" id="GO:0006890">
    <property type="term" value="P:retrograde vesicle-mediated transport, Golgi to endoplasmic reticulum"/>
    <property type="evidence" value="ECO:0007669"/>
    <property type="project" value="InterPro"/>
</dbReference>
<dbReference type="Proteomes" id="UP000035682">
    <property type="component" value="Unplaced"/>
</dbReference>
<sequence length="692" mass="82214">MTNIITKKEMTSFQDMLEVINQNYQILCEKYDTVSDNYYLKTETIKETLPKIQNDIITLDRLKEKVKQIKENEETMMYDFLSAIERKSEIKEQYKKVLECKKILSDVKEKYMIKEIEKTILELLTFKNYDGIIKKIQENRDFIMSMKSYRDTLVEKFKKICVNLLNHIEFPFDEEIDIDFHRKTIDEIKSNMIVINMLFEECEDKPFILEMLLSMINERYNLHFNSKSLTNNPAKPELLLTALNNWYTSNIGLISKLICPILKKDISWIDGKFKDMLLSLCIDKINDWLRKDKVMNDPELLGHLLDSVLFSVNEVEGLYSLNEGSTKSLLSIFYDDEDILERWLCIEKQTLKIVLNKFLDSLFNNKELENFVECKEYSTNVSDILFVIQSSCQRYEMIKKVEVKKLFIQQILEGLFLFKNDLLDIESSQEYAVCNVGIKITNILIKIHSLLKEMELYLFNENEEIFTFEINILGDKITYDKILYSFKEVWLKLIDSQCNELLKSLDKYFIPYTNERWHGMTRNFMNNMNTVNQEITESFLHFIYQLRNTYLKMETMYPSKWLEIIVDKMNHKLFLKIIDDFIMKKNFNEYGAKQVIFDIKNGLFTMLNDIFIHNDQYGLFKDSILCNSHYIKLLDYLNLLSMHPAVGLLLKDAAKDNPDEILIPKLEEFNFIGIITREEILKILDRKCDLLS</sequence>
<dbReference type="PANTHER" id="PTHR13520:SF0">
    <property type="entry name" value="RAD50-INTERACTING PROTEIN 1"/>
    <property type="match status" value="1"/>
</dbReference>
<dbReference type="GO" id="GO:0006888">
    <property type="term" value="P:endoplasmic reticulum to Golgi vesicle-mediated transport"/>
    <property type="evidence" value="ECO:0007669"/>
    <property type="project" value="InterPro"/>
</dbReference>
<dbReference type="STRING" id="34506.A0A090LH76"/>
<feature type="coiled-coil region" evidence="1">
    <location>
        <begin position="52"/>
        <end position="79"/>
    </location>
</feature>
<dbReference type="GO" id="GO:0060628">
    <property type="term" value="P:regulation of ER to Golgi vesicle-mediated transport"/>
    <property type="evidence" value="ECO:0007669"/>
    <property type="project" value="TreeGrafter"/>
</dbReference>
<dbReference type="GO" id="GO:0070939">
    <property type="term" value="C:Dsl1/NZR complex"/>
    <property type="evidence" value="ECO:0007669"/>
    <property type="project" value="InterPro"/>
</dbReference>
<dbReference type="Pfam" id="PF04437">
    <property type="entry name" value="RINT1_TIP1"/>
    <property type="match status" value="1"/>
</dbReference>
<dbReference type="EMBL" id="LN609529">
    <property type="protein sequence ID" value="CEF69146.1"/>
    <property type="molecule type" value="Genomic_DNA"/>
</dbReference>
<dbReference type="PANTHER" id="PTHR13520">
    <property type="entry name" value="RAD50-INTERACTING PROTEIN 1 RINT-1"/>
    <property type="match status" value="1"/>
</dbReference>